<reference evidence="1" key="1">
    <citation type="submission" date="2021-01" db="EMBL/GenBank/DDBJ databases">
        <title>Whole genome shotgun sequence of Sinosporangium siamense NBRC 109515.</title>
        <authorList>
            <person name="Komaki H."/>
            <person name="Tamura T."/>
        </authorList>
    </citation>
    <scope>NUCLEOTIDE SEQUENCE</scope>
    <source>
        <strain evidence="1">NBRC 109515</strain>
    </source>
</reference>
<sequence length="121" mass="11772">MLLVSVLLTTGHGALTTAALHAFGFGGGAAPVSVAVSAAEDREPTAPKSQPVAPEWPRMAAAGGTAAPAPTGGSWATAALPYGTAGVRPVSQITAVPGDVRARPLTTLGVASGRAPPSPQV</sequence>
<evidence type="ECO:0000313" key="2">
    <source>
        <dbReference type="Proteomes" id="UP000606172"/>
    </source>
</evidence>
<dbReference type="RefSeq" id="WP_380659511.1">
    <property type="nucleotide sequence ID" value="NZ_JBHLZQ010000012.1"/>
</dbReference>
<protein>
    <submittedName>
        <fullName evidence="1">Uncharacterized protein</fullName>
    </submittedName>
</protein>
<evidence type="ECO:0000313" key="1">
    <source>
        <dbReference type="EMBL" id="GII94832.1"/>
    </source>
</evidence>
<dbReference type="AlphaFoldDB" id="A0A919V9Y5"/>
<proteinExistence type="predicted"/>
<name>A0A919V9Y5_9ACTN</name>
<accession>A0A919V9Y5</accession>
<dbReference type="EMBL" id="BOOW01000031">
    <property type="protein sequence ID" value="GII94832.1"/>
    <property type="molecule type" value="Genomic_DNA"/>
</dbReference>
<comment type="caution">
    <text evidence="1">The sequence shown here is derived from an EMBL/GenBank/DDBJ whole genome shotgun (WGS) entry which is preliminary data.</text>
</comment>
<keyword evidence="2" id="KW-1185">Reference proteome</keyword>
<dbReference type="Proteomes" id="UP000606172">
    <property type="component" value="Unassembled WGS sequence"/>
</dbReference>
<gene>
    <name evidence="1" type="ORF">Ssi02_50630</name>
</gene>
<organism evidence="1 2">
    <name type="scientific">Sinosporangium siamense</name>
    <dbReference type="NCBI Taxonomy" id="1367973"/>
    <lineage>
        <taxon>Bacteria</taxon>
        <taxon>Bacillati</taxon>
        <taxon>Actinomycetota</taxon>
        <taxon>Actinomycetes</taxon>
        <taxon>Streptosporangiales</taxon>
        <taxon>Streptosporangiaceae</taxon>
        <taxon>Sinosporangium</taxon>
    </lineage>
</organism>